<keyword evidence="4" id="KW-1185">Reference proteome</keyword>
<evidence type="ECO:0008006" key="5">
    <source>
        <dbReference type="Google" id="ProtNLM"/>
    </source>
</evidence>
<feature type="transmembrane region" description="Helical" evidence="2">
    <location>
        <begin position="110"/>
        <end position="132"/>
    </location>
</feature>
<reference evidence="3 4" key="1">
    <citation type="submission" date="2022-04" db="EMBL/GenBank/DDBJ databases">
        <title>Leucobacter sp. isolated from rhizosphere of onion.</title>
        <authorList>
            <person name="Won M."/>
            <person name="Lee C.-M."/>
            <person name="Woen H.-Y."/>
            <person name="Kwon S.-W."/>
        </authorList>
    </citation>
    <scope>NUCLEOTIDE SEQUENCE [LARGE SCALE GENOMIC DNA]</scope>
    <source>
        <strain evidence="3 4">H25R-14</strain>
    </source>
</reference>
<accession>A0ABY4FZU2</accession>
<organism evidence="3 4">
    <name type="scientific">Leucobacter rhizosphaerae</name>
    <dbReference type="NCBI Taxonomy" id="2932245"/>
    <lineage>
        <taxon>Bacteria</taxon>
        <taxon>Bacillati</taxon>
        <taxon>Actinomycetota</taxon>
        <taxon>Actinomycetes</taxon>
        <taxon>Micrococcales</taxon>
        <taxon>Microbacteriaceae</taxon>
        <taxon>Leucobacter</taxon>
    </lineage>
</organism>
<dbReference type="Proteomes" id="UP000831775">
    <property type="component" value="Chromosome"/>
</dbReference>
<evidence type="ECO:0000256" key="2">
    <source>
        <dbReference type="SAM" id="Phobius"/>
    </source>
</evidence>
<name>A0ABY4FZU2_9MICO</name>
<keyword evidence="2" id="KW-1133">Transmembrane helix</keyword>
<gene>
    <name evidence="3" type="ORF">MUN76_06795</name>
</gene>
<dbReference type="RefSeq" id="WP_244688303.1">
    <property type="nucleotide sequence ID" value="NZ_CP095043.1"/>
</dbReference>
<evidence type="ECO:0000256" key="1">
    <source>
        <dbReference type="SAM" id="MobiDB-lite"/>
    </source>
</evidence>
<keyword evidence="2" id="KW-0812">Transmembrane</keyword>
<sequence>MIPEPNTDSPSTGPESTASESTAPQSTAPEPTAPQTISQPAATQSAPSRPAAPQAAAAAPGPVYTPAPAPAPTEPSGPRTGPIVWGALILGFCGYVLQRTLAPGDLDTTTWITAVTIGLGLLLLGVGAAVLIRNHRRANRLANRRTTR</sequence>
<evidence type="ECO:0000313" key="4">
    <source>
        <dbReference type="Proteomes" id="UP000831775"/>
    </source>
</evidence>
<dbReference type="EMBL" id="CP095043">
    <property type="protein sequence ID" value="UOQ61659.1"/>
    <property type="molecule type" value="Genomic_DNA"/>
</dbReference>
<feature type="compositionally biased region" description="Polar residues" evidence="1">
    <location>
        <begin position="1"/>
        <end position="38"/>
    </location>
</feature>
<protein>
    <recommendedName>
        <fullName evidence="5">LPXTG cell wall anchor domain-containing protein</fullName>
    </recommendedName>
</protein>
<proteinExistence type="predicted"/>
<feature type="region of interest" description="Disordered" evidence="1">
    <location>
        <begin position="1"/>
        <end position="80"/>
    </location>
</feature>
<feature type="compositionally biased region" description="Pro residues" evidence="1">
    <location>
        <begin position="63"/>
        <end position="75"/>
    </location>
</feature>
<keyword evidence="2" id="KW-0472">Membrane</keyword>
<evidence type="ECO:0000313" key="3">
    <source>
        <dbReference type="EMBL" id="UOQ61659.1"/>
    </source>
</evidence>
<feature type="compositionally biased region" description="Low complexity" evidence="1">
    <location>
        <begin position="39"/>
        <end position="62"/>
    </location>
</feature>